<dbReference type="PROSITE" id="PS51257">
    <property type="entry name" value="PROKAR_LIPOPROTEIN"/>
    <property type="match status" value="1"/>
</dbReference>
<evidence type="ECO:0000256" key="1">
    <source>
        <dbReference type="SAM" id="MobiDB-lite"/>
    </source>
</evidence>
<proteinExistence type="predicted"/>
<feature type="compositionally biased region" description="Basic residues" evidence="1">
    <location>
        <begin position="273"/>
        <end position="283"/>
    </location>
</feature>
<feature type="compositionally biased region" description="Basic and acidic residues" evidence="1">
    <location>
        <begin position="520"/>
        <end position="530"/>
    </location>
</feature>
<feature type="compositionally biased region" description="Basic residues" evidence="1">
    <location>
        <begin position="507"/>
        <end position="517"/>
    </location>
</feature>
<dbReference type="AlphaFoldDB" id="A0A0A1XFD0"/>
<feature type="compositionally biased region" description="Basic and acidic residues" evidence="1">
    <location>
        <begin position="256"/>
        <end position="272"/>
    </location>
</feature>
<feature type="compositionally biased region" description="Basic and acidic residues" evidence="1">
    <location>
        <begin position="218"/>
        <end position="240"/>
    </location>
</feature>
<sequence>MVFDLKTANNLPQSSTSSCTDYFYDGCHSKSQNNCHIQYQNCQCRPCCINSVINDHTYSLLKKICRKVFRDYNRQKSREKYTIFDGGNSVNVRIHRSSFVPGEDGKCKPLHADSSLSTLGGTRRKYGKDRDRKDDNISEKSGKGAGIRKNGEKGRFRRSDEIIDTKRDRKKRGQDNEDEKYGKGRKGKEKGKGYDDDSDDTKRRQKRRGKGDDDDYYGDSKKKKEKIGKSKLTEDGEKRSASQSGKATSGRKKYGVHGDGDRKDSESLDDKISKKKSDKMKKNRGSEDNDYDSSRNIEKLDKRSKKRDGDKESRTGAKEGKNKQQRGSKEDEKRSKDRDGGKMRDGVSRDDGKDSRDRDYQGNTSKDAGKSSRDREAQNKDGVNKGDYGPKGENKSGKERDHQDKVGKIMRYKDNRYSSTRYDHNGSKSGGYRDNQMKGSKYGEQRDDRYSSARKDHDADRKRKDVADLPVISDLRTKVRKGHDVMSVRKSRIGANGYRSSALKEGGRKRKVSKHGLIKGSKDRINERFGTRRRRKSRSGRGRRTHFGTYRGYGIGVSSRCDEIRPCDILRAHMEQRELCERRRNCCLQCSCDCSAVYCPVPSTICSRLC</sequence>
<feature type="region of interest" description="Disordered" evidence="1">
    <location>
        <begin position="103"/>
        <end position="465"/>
    </location>
</feature>
<reference evidence="2" key="1">
    <citation type="submission" date="2014-11" db="EMBL/GenBank/DDBJ databases">
        <authorList>
            <person name="Geib S."/>
        </authorList>
    </citation>
    <scope>NUCLEOTIDE SEQUENCE</scope>
</reference>
<accession>A0A0A1XFD0</accession>
<feature type="compositionally biased region" description="Basic and acidic residues" evidence="1">
    <location>
        <begin position="367"/>
        <end position="426"/>
    </location>
</feature>
<protein>
    <submittedName>
        <fullName evidence="2">Uncharacterized protein</fullName>
    </submittedName>
</protein>
<feature type="compositionally biased region" description="Basic and acidic residues" evidence="1">
    <location>
        <begin position="441"/>
        <end position="465"/>
    </location>
</feature>
<dbReference type="EMBL" id="GBXI01004647">
    <property type="protein sequence ID" value="JAD09645.1"/>
    <property type="molecule type" value="Transcribed_RNA"/>
</dbReference>
<feature type="compositionally biased region" description="Basic and acidic residues" evidence="1">
    <location>
        <begin position="128"/>
        <end position="142"/>
    </location>
</feature>
<name>A0A0A1XFD0_ZEUCU</name>
<feature type="region of interest" description="Disordered" evidence="1">
    <location>
        <begin position="499"/>
        <end position="546"/>
    </location>
</feature>
<organism evidence="2">
    <name type="scientific">Zeugodacus cucurbitae</name>
    <name type="common">Melon fruit fly</name>
    <name type="synonym">Bactrocera cucurbitae</name>
    <dbReference type="NCBI Taxonomy" id="28588"/>
    <lineage>
        <taxon>Eukaryota</taxon>
        <taxon>Metazoa</taxon>
        <taxon>Ecdysozoa</taxon>
        <taxon>Arthropoda</taxon>
        <taxon>Hexapoda</taxon>
        <taxon>Insecta</taxon>
        <taxon>Pterygota</taxon>
        <taxon>Neoptera</taxon>
        <taxon>Endopterygota</taxon>
        <taxon>Diptera</taxon>
        <taxon>Brachycera</taxon>
        <taxon>Muscomorpha</taxon>
        <taxon>Tephritoidea</taxon>
        <taxon>Tephritidae</taxon>
        <taxon>Zeugodacus</taxon>
        <taxon>Zeugodacus</taxon>
    </lineage>
</organism>
<gene>
    <name evidence="2" type="ORF">g.7686</name>
</gene>
<reference evidence="2" key="2">
    <citation type="journal article" date="2015" name="Gigascience">
        <title>Reconstructing a comprehensive transcriptome assembly of a white-pupal translocated strain of the pest fruit fly Bactrocera cucurbitae.</title>
        <authorList>
            <person name="Sim S.B."/>
            <person name="Calla B."/>
            <person name="Hall B."/>
            <person name="DeRego T."/>
            <person name="Geib S.M."/>
        </authorList>
    </citation>
    <scope>NUCLEOTIDE SEQUENCE</scope>
</reference>
<feature type="compositionally biased region" description="Basic and acidic residues" evidence="1">
    <location>
        <begin position="284"/>
        <end position="360"/>
    </location>
</feature>
<feature type="compositionally biased region" description="Basic residues" evidence="1">
    <location>
        <begin position="531"/>
        <end position="546"/>
    </location>
</feature>
<feature type="compositionally biased region" description="Basic and acidic residues" evidence="1">
    <location>
        <begin position="149"/>
        <end position="182"/>
    </location>
</feature>
<dbReference type="OrthoDB" id="8060664at2759"/>
<evidence type="ECO:0000313" key="2">
    <source>
        <dbReference type="EMBL" id="JAD09645.1"/>
    </source>
</evidence>